<feature type="compositionally biased region" description="Polar residues" evidence="1">
    <location>
        <begin position="52"/>
        <end position="62"/>
    </location>
</feature>
<evidence type="ECO:0000256" key="1">
    <source>
        <dbReference type="SAM" id="MobiDB-lite"/>
    </source>
</evidence>
<dbReference type="PANTHER" id="PTHR21677">
    <property type="entry name" value="CRAMPED PROTEIN"/>
    <property type="match status" value="1"/>
</dbReference>
<dbReference type="Proteomes" id="UP001459277">
    <property type="component" value="Unassembled WGS sequence"/>
</dbReference>
<reference evidence="2 3" key="1">
    <citation type="submission" date="2024-01" db="EMBL/GenBank/DDBJ databases">
        <title>A telomere-to-telomere, gap-free genome of sweet tea (Lithocarpus litseifolius).</title>
        <authorList>
            <person name="Zhou J."/>
        </authorList>
    </citation>
    <scope>NUCLEOTIDE SEQUENCE [LARGE SCALE GENOMIC DNA]</scope>
    <source>
        <strain evidence="2">Zhou-2022a</strain>
        <tissue evidence="2">Leaf</tissue>
    </source>
</reference>
<proteinExistence type="predicted"/>
<evidence type="ECO:0000313" key="3">
    <source>
        <dbReference type="Proteomes" id="UP001459277"/>
    </source>
</evidence>
<comment type="caution">
    <text evidence="2">The sequence shown here is derived from an EMBL/GenBank/DDBJ whole genome shotgun (WGS) entry which is preliminary data.</text>
</comment>
<dbReference type="InterPro" id="IPR055315">
    <property type="entry name" value="Cramped-like"/>
</dbReference>
<organism evidence="2 3">
    <name type="scientific">Lithocarpus litseifolius</name>
    <dbReference type="NCBI Taxonomy" id="425828"/>
    <lineage>
        <taxon>Eukaryota</taxon>
        <taxon>Viridiplantae</taxon>
        <taxon>Streptophyta</taxon>
        <taxon>Embryophyta</taxon>
        <taxon>Tracheophyta</taxon>
        <taxon>Spermatophyta</taxon>
        <taxon>Magnoliopsida</taxon>
        <taxon>eudicotyledons</taxon>
        <taxon>Gunneridae</taxon>
        <taxon>Pentapetalae</taxon>
        <taxon>rosids</taxon>
        <taxon>fabids</taxon>
        <taxon>Fagales</taxon>
        <taxon>Fagaceae</taxon>
        <taxon>Lithocarpus</taxon>
    </lineage>
</organism>
<accession>A0AAW2C2B3</accession>
<evidence type="ECO:0008006" key="4">
    <source>
        <dbReference type="Google" id="ProtNLM"/>
    </source>
</evidence>
<feature type="compositionally biased region" description="Basic and acidic residues" evidence="1">
    <location>
        <begin position="9"/>
        <end position="20"/>
    </location>
</feature>
<dbReference type="EMBL" id="JAZDWU010000009">
    <property type="protein sequence ID" value="KAK9991195.1"/>
    <property type="molecule type" value="Genomic_DNA"/>
</dbReference>
<gene>
    <name evidence="2" type="ORF">SO802_026180</name>
</gene>
<dbReference type="GO" id="GO:0007389">
    <property type="term" value="P:pattern specification process"/>
    <property type="evidence" value="ECO:0007669"/>
    <property type="project" value="TreeGrafter"/>
</dbReference>
<dbReference type="GO" id="GO:0005634">
    <property type="term" value="C:nucleus"/>
    <property type="evidence" value="ECO:0007669"/>
    <property type="project" value="TreeGrafter"/>
</dbReference>
<feature type="compositionally biased region" description="Basic and acidic residues" evidence="1">
    <location>
        <begin position="63"/>
        <end position="81"/>
    </location>
</feature>
<feature type="region of interest" description="Disordered" evidence="1">
    <location>
        <begin position="1"/>
        <end position="83"/>
    </location>
</feature>
<dbReference type="PANTHER" id="PTHR21677:SF4">
    <property type="entry name" value="TSL-KINASE INTERACTING-LIKE PROTEIN"/>
    <property type="match status" value="1"/>
</dbReference>
<sequence>MNMARQRTKKTDKAPSKRIADVGQTGAKKSVKRTGGQSHKPAGQSEEFLVKSDNQSPLSSTAVERHTDFPDERRSVSEKTKRSPLLELYPGQSLLPSAKIKLQLFPIDEGTCVGLEKDGYHPYLELTLSVRKKISSVLKHLNSKWGGSSIAQGEPILFPYNILEKQAGHRRWTLNDNDICAGDVYESIGRPAIFRLRYGWLCSHMPKTFGKLSMSTPFSQSDGTLKSFSTNMESTYGIGRQFEDKNEEFKENNVSEVAAAVVAEKIVNGPVDLVDNELRIDDGLGQSSALWADSQSNISIGGLLSEASIQGKFKNFDPITDCVPNISIGGLLSEASLQGKSDNCDPNSLGSNAGLQLTQPICDSFDAYIASQINSPQGPRLSTQDSHSSILDAEETCHAFPCKKFSSSGKDVLPLSGSVFTADCSQDASSKSSKFPKTQVNNQAGFTHDHAHQESETDLLLCSRTYNDESSLGLSGIKWTDSRGPFDLGLPISQKLFSGDSISISRFVR</sequence>
<protein>
    <recommendedName>
        <fullName evidence="4">TSL-kinase interacting protein 1</fullName>
    </recommendedName>
</protein>
<keyword evidence="3" id="KW-1185">Reference proteome</keyword>
<name>A0AAW2C2B3_9ROSI</name>
<evidence type="ECO:0000313" key="2">
    <source>
        <dbReference type="EMBL" id="KAK9991195.1"/>
    </source>
</evidence>
<dbReference type="GO" id="GO:0003682">
    <property type="term" value="F:chromatin binding"/>
    <property type="evidence" value="ECO:0007669"/>
    <property type="project" value="InterPro"/>
</dbReference>
<dbReference type="AlphaFoldDB" id="A0AAW2C2B3"/>